<dbReference type="SUPFAM" id="SSF48310">
    <property type="entry name" value="Aldehyde ferredoxin oxidoreductase, C-terminal domains"/>
    <property type="match status" value="1"/>
</dbReference>
<accession>A0A933GMV6</accession>
<evidence type="ECO:0000256" key="2">
    <source>
        <dbReference type="ARBA" id="ARBA00011032"/>
    </source>
</evidence>
<evidence type="ECO:0000313" key="11">
    <source>
        <dbReference type="Proteomes" id="UP000772181"/>
    </source>
</evidence>
<gene>
    <name evidence="10" type="ORF">HY730_04805</name>
</gene>
<evidence type="ECO:0000256" key="6">
    <source>
        <dbReference type="ARBA" id="ARBA00023004"/>
    </source>
</evidence>
<evidence type="ECO:0000259" key="9">
    <source>
        <dbReference type="SMART" id="SM00790"/>
    </source>
</evidence>
<dbReference type="SMART" id="SM00790">
    <property type="entry name" value="AFOR_N"/>
    <property type="match status" value="1"/>
</dbReference>
<dbReference type="Pfam" id="PF02730">
    <property type="entry name" value="AFOR_N"/>
    <property type="match status" value="1"/>
</dbReference>
<evidence type="ECO:0000256" key="3">
    <source>
        <dbReference type="ARBA" id="ARBA00022485"/>
    </source>
</evidence>
<dbReference type="GO" id="GO:0009055">
    <property type="term" value="F:electron transfer activity"/>
    <property type="evidence" value="ECO:0007669"/>
    <property type="project" value="InterPro"/>
</dbReference>
<protein>
    <recommendedName>
        <fullName evidence="9">Aldehyde ferredoxin oxidoreductase N-terminal domain-containing protein</fullName>
    </recommendedName>
</protein>
<dbReference type="Proteomes" id="UP000772181">
    <property type="component" value="Unassembled WGS sequence"/>
</dbReference>
<dbReference type="GO" id="GO:0046872">
    <property type="term" value="F:metal ion binding"/>
    <property type="evidence" value="ECO:0007669"/>
    <property type="project" value="UniProtKB-KW"/>
</dbReference>
<keyword evidence="6" id="KW-0408">Iron</keyword>
<comment type="caution">
    <text evidence="10">The sequence shown here is derived from an EMBL/GenBank/DDBJ whole genome shotgun (WGS) entry which is preliminary data.</text>
</comment>
<keyword evidence="3" id="KW-0004">4Fe-4S</keyword>
<dbReference type="GO" id="GO:0016625">
    <property type="term" value="F:oxidoreductase activity, acting on the aldehyde or oxo group of donors, iron-sulfur protein as acceptor"/>
    <property type="evidence" value="ECO:0007669"/>
    <property type="project" value="InterPro"/>
</dbReference>
<name>A0A933GMV6_UNCTE</name>
<dbReference type="SUPFAM" id="SSF56228">
    <property type="entry name" value="Aldehyde ferredoxin oxidoreductase, N-terminal domain"/>
    <property type="match status" value="1"/>
</dbReference>
<evidence type="ECO:0000256" key="4">
    <source>
        <dbReference type="ARBA" id="ARBA00022723"/>
    </source>
</evidence>
<dbReference type="PANTHER" id="PTHR30038">
    <property type="entry name" value="ALDEHYDE FERREDOXIN OXIDOREDUCTASE"/>
    <property type="match status" value="1"/>
</dbReference>
<dbReference type="InterPro" id="IPR036021">
    <property type="entry name" value="Tungsten_al_ferr_oxy-like_C"/>
</dbReference>
<dbReference type="InterPro" id="IPR001203">
    <property type="entry name" value="OxRdtase_Ald_Fedxn_C"/>
</dbReference>
<comment type="similarity">
    <text evidence="2">Belongs to the AOR/FOR family.</text>
</comment>
<dbReference type="PROSITE" id="PS50890">
    <property type="entry name" value="PUA"/>
    <property type="match status" value="1"/>
</dbReference>
<dbReference type="Gene3D" id="1.10.599.10">
    <property type="entry name" value="Aldehyde Ferredoxin Oxidoreductase Protein, subunit A, domain 3"/>
    <property type="match status" value="1"/>
</dbReference>
<sequence length="644" mass="71466">MVNFFISLSNLSFNLLLLHIFAYGRIEDIMIVDLSNRTVKREELDESFSRRFLGGMGINTRLAYDFIPKGTDPLSPENSLIMGAGLLGGTLAPSSSKLMGTTKFPYTGRIATAFAGSGGDALAHTGNSHVVIGGEASEPVVVKIQDDKVSFCPARHVWGKDIFETTDQLRSEHGHDFNVIAIGPAGEKLSKISFALVNKMSTLGEGGLGAVMGSKKLKAILIKGEKGKQVADIEGFMRETDALFREMKTLSYRNDWIKIGPLISAWGRSDRRKKKLSGESMDPFGPEVYEGIWQGALACPSCPVACKSKLLLESGEKAGSQSLGTGFGHYWARFNVDNMQQALELRDFCNRQGIEERGAVAVLDFVMKLREEGVLSPADTEGLELRKGFSGVKEFLRCLCQREGFGDVLADGICGVISRTGKGADRYEGIREEASYHDPRRHFMTRTVTAIVNPRGLSSIASLGPSWLPGHPPANFSRYLEKLGLKQEIVERICSKTNVNMAIMARYAEDWYTVQSCLGLCVRQPVSQCYTPAIASRLYKFATGKDISVEELFEAGDRVWNLWKLLTVRDGYTRKDDNFPEKFYQPLVVGKETFLLKDYYGNPLTKGDMEKLLDDYHRERGWNLEDGLPSPEKISSLALDWVKF</sequence>
<organism evidence="10 11">
    <name type="scientific">Tectimicrobiota bacterium</name>
    <dbReference type="NCBI Taxonomy" id="2528274"/>
    <lineage>
        <taxon>Bacteria</taxon>
        <taxon>Pseudomonadati</taxon>
        <taxon>Nitrospinota/Tectimicrobiota group</taxon>
        <taxon>Candidatus Tectimicrobiota</taxon>
    </lineage>
</organism>
<dbReference type="EMBL" id="JACQWF010000221">
    <property type="protein sequence ID" value="MBI4595684.1"/>
    <property type="molecule type" value="Genomic_DNA"/>
</dbReference>
<evidence type="ECO:0000313" key="10">
    <source>
        <dbReference type="EMBL" id="MBI4595684.1"/>
    </source>
</evidence>
<dbReference type="GO" id="GO:0051539">
    <property type="term" value="F:4 iron, 4 sulfur cluster binding"/>
    <property type="evidence" value="ECO:0007669"/>
    <property type="project" value="UniProtKB-KW"/>
</dbReference>
<evidence type="ECO:0000256" key="1">
    <source>
        <dbReference type="ARBA" id="ARBA00001966"/>
    </source>
</evidence>
<keyword evidence="7" id="KW-0411">Iron-sulfur</keyword>
<evidence type="ECO:0000256" key="8">
    <source>
        <dbReference type="ARBA" id="ARBA00049934"/>
    </source>
</evidence>
<dbReference type="InterPro" id="IPR013983">
    <property type="entry name" value="Ald_Fedxn_OxRdtase_N"/>
</dbReference>
<dbReference type="InterPro" id="IPR013984">
    <property type="entry name" value="Ald_Fedxn_OxRdtase_dom2"/>
</dbReference>
<dbReference type="InterPro" id="IPR051919">
    <property type="entry name" value="W-dependent_AOR"/>
</dbReference>
<feature type="domain" description="Aldehyde ferredoxin oxidoreductase N-terminal" evidence="9">
    <location>
        <begin position="27"/>
        <end position="226"/>
    </location>
</feature>
<keyword evidence="4" id="KW-0479">Metal-binding</keyword>
<proteinExistence type="inferred from homology"/>
<dbReference type="Pfam" id="PF01314">
    <property type="entry name" value="AFOR_C"/>
    <property type="match status" value="1"/>
</dbReference>
<evidence type="ECO:0000256" key="7">
    <source>
        <dbReference type="ARBA" id="ARBA00023014"/>
    </source>
</evidence>
<comment type="cofactor">
    <cofactor evidence="1">
        <name>[4Fe-4S] cluster</name>
        <dbReference type="ChEBI" id="CHEBI:49883"/>
    </cofactor>
</comment>
<dbReference type="AlphaFoldDB" id="A0A933GMV6"/>
<evidence type="ECO:0000256" key="5">
    <source>
        <dbReference type="ARBA" id="ARBA00023002"/>
    </source>
</evidence>
<dbReference type="Gene3D" id="1.10.569.10">
    <property type="entry name" value="Aldehyde Ferredoxin Oxidoreductase Protein, subunit A, domain 2"/>
    <property type="match status" value="1"/>
</dbReference>
<reference evidence="10" key="1">
    <citation type="submission" date="2020-07" db="EMBL/GenBank/DDBJ databases">
        <title>Huge and variable diversity of episymbiotic CPR bacteria and DPANN archaea in groundwater ecosystems.</title>
        <authorList>
            <person name="He C.Y."/>
            <person name="Keren R."/>
            <person name="Whittaker M."/>
            <person name="Farag I.F."/>
            <person name="Doudna J."/>
            <person name="Cate J.H.D."/>
            <person name="Banfield J.F."/>
        </authorList>
    </citation>
    <scope>NUCLEOTIDE SEQUENCE</scope>
    <source>
        <strain evidence="10">NC_groundwater_1482_Ag_S-0.65um_47_24</strain>
    </source>
</reference>
<dbReference type="PANTHER" id="PTHR30038:SF7">
    <property type="entry name" value="TUNGSTEN-CONTAINING GLYCERALDEHYDE-3-PHOSPHATE:FERREDOXIN OXIDOREDUCTASE"/>
    <property type="match status" value="1"/>
</dbReference>
<dbReference type="InterPro" id="IPR036503">
    <property type="entry name" value="Ald_Fedxn_OxRdtase_N_sf"/>
</dbReference>
<comment type="cofactor">
    <cofactor evidence="8">
        <name>tungstopterin</name>
        <dbReference type="ChEBI" id="CHEBI:30402"/>
    </cofactor>
</comment>
<keyword evidence="5" id="KW-0560">Oxidoreductase</keyword>
<dbReference type="Gene3D" id="3.60.9.10">
    <property type="entry name" value="Aldehyde ferredoxin oxidoreductase, N-terminal domain"/>
    <property type="match status" value="1"/>
</dbReference>
<dbReference type="InterPro" id="IPR013985">
    <property type="entry name" value="Ald_Fedxn_OxRdtase_dom3"/>
</dbReference>